<dbReference type="Gene3D" id="3.40.50.720">
    <property type="entry name" value="NAD(P)-binding Rossmann-like Domain"/>
    <property type="match status" value="1"/>
</dbReference>
<comment type="caution">
    <text evidence="3">The sequence shown here is derived from an EMBL/GenBank/DDBJ whole genome shotgun (WGS) entry which is preliminary data.</text>
</comment>
<keyword evidence="4" id="KW-1185">Reference proteome</keyword>
<dbReference type="EMBL" id="BMZM01000001">
    <property type="protein sequence ID" value="GHC16883.1"/>
    <property type="molecule type" value="Genomic_DNA"/>
</dbReference>
<dbReference type="InterPro" id="IPR000683">
    <property type="entry name" value="Gfo/Idh/MocA-like_OxRdtase_N"/>
</dbReference>
<feature type="domain" description="Gfo/Idh/MocA-like oxidoreductase N-terminal" evidence="1">
    <location>
        <begin position="4"/>
        <end position="119"/>
    </location>
</feature>
<feature type="domain" description="Gfo/Idh/MocA-like oxidoreductase C-terminal" evidence="2">
    <location>
        <begin position="135"/>
        <end position="326"/>
    </location>
</feature>
<dbReference type="InterPro" id="IPR051450">
    <property type="entry name" value="Gfo/Idh/MocA_Oxidoreductases"/>
</dbReference>
<proteinExistence type="predicted"/>
<evidence type="ECO:0000259" key="2">
    <source>
        <dbReference type="Pfam" id="PF02894"/>
    </source>
</evidence>
<accession>A0ABQ3FBB8</accession>
<protein>
    <submittedName>
        <fullName evidence="3">Inositol 2-dehydrogenase</fullName>
    </submittedName>
</protein>
<sequence length="337" mass="37360">MGKIRVGILGAGGIAAVHASILQRDERVEIVAVADMVEAAAKKLATTIGEHVVCGDSVVSLIDAGVDTVYVTTPNRTHLQPVLTCLKNSINVFCEKPMATSVAEGEQILKAACDSKAVYNLGMSRRFAHAHQYIKKLIDSGRLEPFSAHVRLNRGELLNPAWTADPDQTGGFLYETTIHQLDLLEYLFGPIKTLRCEACQAISDSELDNFAILFTFESGMVCTMMSSAHSGWSFPFERVEIFGRYATLETQEIESVRFSPGLNQKIESEEYRLLPHDEKGGYVRENQLFIDALVNDSEPPVPVEQAQRLNLLIACVYESAREQKEIDFSTRTREMIG</sequence>
<evidence type="ECO:0000259" key="1">
    <source>
        <dbReference type="Pfam" id="PF01408"/>
    </source>
</evidence>
<dbReference type="Pfam" id="PF01408">
    <property type="entry name" value="GFO_IDH_MocA"/>
    <property type="match status" value="1"/>
</dbReference>
<evidence type="ECO:0000313" key="3">
    <source>
        <dbReference type="EMBL" id="GHC16883.1"/>
    </source>
</evidence>
<gene>
    <name evidence="3" type="primary">idhA</name>
    <name evidence="3" type="ORF">GCM10010082_04820</name>
</gene>
<reference evidence="4" key="1">
    <citation type="journal article" date="2019" name="Int. J. Syst. Evol. Microbiol.">
        <title>The Global Catalogue of Microorganisms (GCM) 10K type strain sequencing project: providing services to taxonomists for standard genome sequencing and annotation.</title>
        <authorList>
            <consortium name="The Broad Institute Genomics Platform"/>
            <consortium name="The Broad Institute Genome Sequencing Center for Infectious Disease"/>
            <person name="Wu L."/>
            <person name="Ma J."/>
        </authorList>
    </citation>
    <scope>NUCLEOTIDE SEQUENCE [LARGE SCALE GENOMIC DNA]</scope>
    <source>
        <strain evidence="4">KCTC 42082</strain>
    </source>
</reference>
<organism evidence="3 4">
    <name type="scientific">Kushneria pakistanensis</name>
    <dbReference type="NCBI Taxonomy" id="1508770"/>
    <lineage>
        <taxon>Bacteria</taxon>
        <taxon>Pseudomonadati</taxon>
        <taxon>Pseudomonadota</taxon>
        <taxon>Gammaproteobacteria</taxon>
        <taxon>Oceanospirillales</taxon>
        <taxon>Halomonadaceae</taxon>
        <taxon>Kushneria</taxon>
    </lineage>
</organism>
<name>A0ABQ3FBB8_9GAMM</name>
<evidence type="ECO:0000313" key="4">
    <source>
        <dbReference type="Proteomes" id="UP000604243"/>
    </source>
</evidence>
<dbReference type="SUPFAM" id="SSF51735">
    <property type="entry name" value="NAD(P)-binding Rossmann-fold domains"/>
    <property type="match status" value="1"/>
</dbReference>
<dbReference type="Gene3D" id="3.30.360.10">
    <property type="entry name" value="Dihydrodipicolinate Reductase, domain 2"/>
    <property type="match status" value="1"/>
</dbReference>
<dbReference type="PANTHER" id="PTHR43377">
    <property type="entry name" value="BILIVERDIN REDUCTASE A"/>
    <property type="match status" value="1"/>
</dbReference>
<dbReference type="PANTHER" id="PTHR43377:SF1">
    <property type="entry name" value="BILIVERDIN REDUCTASE A"/>
    <property type="match status" value="1"/>
</dbReference>
<dbReference type="SUPFAM" id="SSF55347">
    <property type="entry name" value="Glyceraldehyde-3-phosphate dehydrogenase-like, C-terminal domain"/>
    <property type="match status" value="1"/>
</dbReference>
<dbReference type="InterPro" id="IPR004104">
    <property type="entry name" value="Gfo/Idh/MocA-like_OxRdtase_C"/>
</dbReference>
<dbReference type="Pfam" id="PF02894">
    <property type="entry name" value="GFO_IDH_MocA_C"/>
    <property type="match status" value="1"/>
</dbReference>
<dbReference type="Proteomes" id="UP000604243">
    <property type="component" value="Unassembled WGS sequence"/>
</dbReference>
<dbReference type="InterPro" id="IPR036291">
    <property type="entry name" value="NAD(P)-bd_dom_sf"/>
</dbReference>
<dbReference type="RefSeq" id="WP_189514750.1">
    <property type="nucleotide sequence ID" value="NZ_BMZM01000001.1"/>
</dbReference>